<dbReference type="Pfam" id="PF03237">
    <property type="entry name" value="Terminase_6N"/>
    <property type="match status" value="1"/>
</dbReference>
<dbReference type="Gene3D" id="3.30.420.240">
    <property type="match status" value="1"/>
</dbReference>
<evidence type="ECO:0000256" key="3">
    <source>
        <dbReference type="ARBA" id="ARBA00022840"/>
    </source>
</evidence>
<evidence type="ECO:0000256" key="4">
    <source>
        <dbReference type="ARBA" id="ARBA00023219"/>
    </source>
</evidence>
<protein>
    <submittedName>
        <fullName evidence="7">Archaeophage PsiM2, terminase large subunit</fullName>
    </submittedName>
</protein>
<dbReference type="NCBIfam" id="TIGR01630">
    <property type="entry name" value="psiM2_ORF9"/>
    <property type="match status" value="1"/>
</dbReference>
<dbReference type="EMBL" id="LR797027">
    <property type="protein sequence ID" value="CAB4183011.1"/>
    <property type="molecule type" value="Genomic_DNA"/>
</dbReference>
<feature type="domain" description="Terminase large subunit gp17-like C-terminal" evidence="5">
    <location>
        <begin position="347"/>
        <end position="486"/>
    </location>
</feature>
<reference evidence="7" key="1">
    <citation type="submission" date="2020-05" db="EMBL/GenBank/DDBJ databases">
        <authorList>
            <person name="Chiriac C."/>
            <person name="Salcher M."/>
            <person name="Ghai R."/>
            <person name="Kavagutti S V."/>
        </authorList>
    </citation>
    <scope>NUCLEOTIDE SEQUENCE</scope>
</reference>
<evidence type="ECO:0000256" key="2">
    <source>
        <dbReference type="ARBA" id="ARBA00022741"/>
    </source>
</evidence>
<keyword evidence="3" id="KW-0067">ATP-binding</keyword>
<proteinExistence type="predicted"/>
<keyword evidence="4" id="KW-0231">Viral genome packaging</keyword>
<dbReference type="EMBL" id="LR798388">
    <property type="protein sequence ID" value="CAB5228300.1"/>
    <property type="molecule type" value="Genomic_DNA"/>
</dbReference>
<dbReference type="Gene3D" id="3.40.50.300">
    <property type="entry name" value="P-loop containing nucleotide triphosphate hydrolases"/>
    <property type="match status" value="1"/>
</dbReference>
<evidence type="ECO:0000259" key="5">
    <source>
        <dbReference type="Pfam" id="PF17289"/>
    </source>
</evidence>
<gene>
    <name evidence="6" type="ORF">UFOVP1086_34</name>
    <name evidence="7" type="ORF">UFOVP1440_34</name>
    <name evidence="8" type="ORF">UFOVP1533_34</name>
</gene>
<dbReference type="Pfam" id="PF17289">
    <property type="entry name" value="Terminase_6C"/>
    <property type="match status" value="1"/>
</dbReference>
<dbReference type="InterPro" id="IPR027417">
    <property type="entry name" value="P-loop_NTPase"/>
</dbReference>
<evidence type="ECO:0000256" key="1">
    <source>
        <dbReference type="ARBA" id="ARBA00022612"/>
    </source>
</evidence>
<dbReference type="GO" id="GO:0005524">
    <property type="term" value="F:ATP binding"/>
    <property type="evidence" value="ECO:0007669"/>
    <property type="project" value="UniProtKB-KW"/>
</dbReference>
<dbReference type="EMBL" id="LR797384">
    <property type="protein sequence ID" value="CAB4212802.1"/>
    <property type="molecule type" value="Genomic_DNA"/>
</dbReference>
<accession>A0A6J5SEY1</accession>
<organism evidence="7">
    <name type="scientific">uncultured Caudovirales phage</name>
    <dbReference type="NCBI Taxonomy" id="2100421"/>
    <lineage>
        <taxon>Viruses</taxon>
        <taxon>Duplodnaviria</taxon>
        <taxon>Heunggongvirae</taxon>
        <taxon>Uroviricota</taxon>
        <taxon>Caudoviricetes</taxon>
        <taxon>Peduoviridae</taxon>
        <taxon>Maltschvirus</taxon>
        <taxon>Maltschvirus maltsch</taxon>
    </lineage>
</organism>
<evidence type="ECO:0000313" key="7">
    <source>
        <dbReference type="EMBL" id="CAB4212802.1"/>
    </source>
</evidence>
<keyword evidence="2" id="KW-0547">Nucleotide-binding</keyword>
<name>A0A6J5SEY1_9CAUD</name>
<sequence>MAKKPTSDEKRRLAEIAEVEQQILAATRLLRVKKARESLVSFTEMTMPDPADPDNVEKSRYHPVKHHHTICAALEEVERGNYLRLIISMPPRHGKSELASKRFPAWFMGKDPYRQVVFATYNADVAQDFGRAVREIIRQPAFQQVFPGCQLRTGSQSSDKLQTEEGGVAHFVGVGGGLTGRGADLLIIDDPVKGDQDAESRRERDKLWEWFTQVALTRLMPDARVVIIMTRWHEDDLVGRLTDPTNPCYDDEVAQKWHVLSLPAIAEDKDPMGRQPGEALWPERYGLNFLNEIRKYNSRGFSALYQGKPSPDTGDYFKRDWVKTYAPHELPPKDRMRYYVASDHAVSTAQHADKTCLVPIGVDENDNIWVLPDVWWRKADTDDVIDAMVDMMDQFKPQVWWAEKGHISKSIGPFLRKVQQERNVYCNLEEVHPAKDKQTRAQAIRGRMSMGKVFFPRFAHWWPEAEAELMKFPASRHDDFVDALAHLGMGLARQVGANPMTQKEPDLPPAGTLAWVKMAVKWEERLRKQLQSGGF</sequence>
<evidence type="ECO:0000313" key="8">
    <source>
        <dbReference type="EMBL" id="CAB5228300.1"/>
    </source>
</evidence>
<dbReference type="InterPro" id="IPR006517">
    <property type="entry name" value="Phage_terminase_lsu-like_C"/>
</dbReference>
<dbReference type="InterPro" id="IPR035421">
    <property type="entry name" value="Terminase_6C"/>
</dbReference>
<evidence type="ECO:0000313" key="6">
    <source>
        <dbReference type="EMBL" id="CAB4183011.1"/>
    </source>
</evidence>
<keyword evidence="1" id="KW-1188">Viral release from host cell</keyword>